<organism evidence="1 2">
    <name type="scientific">Curtobacterium luteum</name>
    <dbReference type="NCBI Taxonomy" id="33881"/>
    <lineage>
        <taxon>Bacteria</taxon>
        <taxon>Bacillati</taxon>
        <taxon>Actinomycetota</taxon>
        <taxon>Actinomycetes</taxon>
        <taxon>Micrococcales</taxon>
        <taxon>Microbacteriaceae</taxon>
        <taxon>Curtobacterium</taxon>
    </lineage>
</organism>
<dbReference type="Proteomes" id="UP000078252">
    <property type="component" value="Unassembled WGS sequence"/>
</dbReference>
<protein>
    <submittedName>
        <fullName evidence="1">Uncharacterized protein</fullName>
    </submittedName>
</protein>
<name>A0A175RXA2_9MICO</name>
<evidence type="ECO:0000313" key="2">
    <source>
        <dbReference type="Proteomes" id="UP000078252"/>
    </source>
</evidence>
<gene>
    <name evidence="1" type="ORF">NS184_05920</name>
</gene>
<dbReference type="EMBL" id="LDQC01000031">
    <property type="protein sequence ID" value="KTR08360.1"/>
    <property type="molecule type" value="Genomic_DNA"/>
</dbReference>
<sequence length="109" mass="11750">MSTPVVSGQHTEVDVDTATIELITGIGDGIVSPAAPARAHVVWSEADTGLWAANYGGYYGGVVDQQGAHFFVSDTFGQYVGDYRSLEEAQDRLAERLHALLPDVRRTLD</sequence>
<dbReference type="PATRIC" id="fig|33881.3.peg.1480"/>
<proteinExistence type="predicted"/>
<dbReference type="RefSeq" id="WP_058725209.1">
    <property type="nucleotide sequence ID" value="NZ_LDQC01000031.1"/>
</dbReference>
<comment type="caution">
    <text evidence="1">The sequence shown here is derived from an EMBL/GenBank/DDBJ whole genome shotgun (WGS) entry which is preliminary data.</text>
</comment>
<accession>A0A175RXA2</accession>
<reference evidence="1 2" key="1">
    <citation type="journal article" date="2016" name="Front. Microbiol.">
        <title>Genomic Resource of Rice Seed Associated Bacteria.</title>
        <authorList>
            <person name="Midha S."/>
            <person name="Bansal K."/>
            <person name="Sharma S."/>
            <person name="Kumar N."/>
            <person name="Patil P.P."/>
            <person name="Chaudhry V."/>
            <person name="Patil P.B."/>
        </authorList>
    </citation>
    <scope>NUCLEOTIDE SEQUENCE [LARGE SCALE GENOMIC DNA]</scope>
    <source>
        <strain evidence="1 2">NS184</strain>
    </source>
</reference>
<dbReference type="OrthoDB" id="5019374at2"/>
<evidence type="ECO:0000313" key="1">
    <source>
        <dbReference type="EMBL" id="KTR08360.1"/>
    </source>
</evidence>
<dbReference type="AlphaFoldDB" id="A0A175RXA2"/>